<keyword evidence="4" id="KW-0653">Protein transport</keyword>
<reference evidence="7 8" key="1">
    <citation type="submission" date="2024-01" db="EMBL/GenBank/DDBJ databases">
        <title>The complete chloroplast genome sequence of Lithospermum erythrorhizon: insights into the phylogenetic relationship among Boraginaceae species and the maternal lineages of purple gromwells.</title>
        <authorList>
            <person name="Okada T."/>
            <person name="Watanabe K."/>
        </authorList>
    </citation>
    <scope>NUCLEOTIDE SEQUENCE [LARGE SCALE GENOMIC DNA]</scope>
</reference>
<feature type="domain" description="Exportin-1 C-terminal" evidence="6">
    <location>
        <begin position="10"/>
        <end position="104"/>
    </location>
</feature>
<keyword evidence="3" id="KW-0813">Transport</keyword>
<accession>A0AAV3NSL5</accession>
<dbReference type="GO" id="GO:0015031">
    <property type="term" value="P:protein transport"/>
    <property type="evidence" value="ECO:0007669"/>
    <property type="project" value="UniProtKB-KW"/>
</dbReference>
<dbReference type="GO" id="GO:0005049">
    <property type="term" value="F:nuclear export signal receptor activity"/>
    <property type="evidence" value="ECO:0007669"/>
    <property type="project" value="InterPro"/>
</dbReference>
<gene>
    <name evidence="7" type="ORF">LIER_02893</name>
</gene>
<dbReference type="InterPro" id="IPR016024">
    <property type="entry name" value="ARM-type_fold"/>
</dbReference>
<dbReference type="Proteomes" id="UP001454036">
    <property type="component" value="Unassembled WGS sequence"/>
</dbReference>
<sequence length="145" mass="16296">MGASNGLPPQMGLFRGPFGRKSEAVEFGVLTEPLWDVSTVTYPYSSNKMFVQEYTVKLLSTSFPNMTASEVAQFVNGLFESTNDLSTFKIHIRDFLVQSKEFSAQDNKDLYAEEAAAQRERDRQRMLSIPGLIAPNEIQDEMVDS</sequence>
<comment type="caution">
    <text evidence="7">The sequence shown here is derived from an EMBL/GenBank/DDBJ whole genome shotgun (WGS) entry which is preliminary data.</text>
</comment>
<dbReference type="Pfam" id="PF08767">
    <property type="entry name" value="CRM1_C"/>
    <property type="match status" value="1"/>
</dbReference>
<proteinExistence type="inferred from homology"/>
<comment type="similarity">
    <text evidence="2">Belongs to the exportin family.</text>
</comment>
<dbReference type="SUPFAM" id="SSF48371">
    <property type="entry name" value="ARM repeat"/>
    <property type="match status" value="1"/>
</dbReference>
<evidence type="ECO:0000256" key="1">
    <source>
        <dbReference type="ARBA" id="ARBA00004123"/>
    </source>
</evidence>
<evidence type="ECO:0000259" key="6">
    <source>
        <dbReference type="SMART" id="SM01102"/>
    </source>
</evidence>
<dbReference type="InterPro" id="IPR011989">
    <property type="entry name" value="ARM-like"/>
</dbReference>
<keyword evidence="8" id="KW-1185">Reference proteome</keyword>
<comment type="subcellular location">
    <subcellularLocation>
        <location evidence="1">Nucleus</location>
    </subcellularLocation>
</comment>
<dbReference type="InterPro" id="IPR014877">
    <property type="entry name" value="XPO1_C_dom"/>
</dbReference>
<evidence type="ECO:0000256" key="5">
    <source>
        <dbReference type="ARBA" id="ARBA00023242"/>
    </source>
</evidence>
<evidence type="ECO:0000313" key="8">
    <source>
        <dbReference type="Proteomes" id="UP001454036"/>
    </source>
</evidence>
<evidence type="ECO:0000313" key="7">
    <source>
        <dbReference type="EMBL" id="GAA0141842.1"/>
    </source>
</evidence>
<protein>
    <submittedName>
        <fullName evidence="7">Transporter</fullName>
    </submittedName>
</protein>
<dbReference type="SMART" id="SM01102">
    <property type="entry name" value="CRM1_C"/>
    <property type="match status" value="1"/>
</dbReference>
<evidence type="ECO:0000256" key="2">
    <source>
        <dbReference type="ARBA" id="ARBA00009466"/>
    </source>
</evidence>
<dbReference type="EMBL" id="BAABME010000332">
    <property type="protein sequence ID" value="GAA0141842.1"/>
    <property type="molecule type" value="Genomic_DNA"/>
</dbReference>
<evidence type="ECO:0000256" key="3">
    <source>
        <dbReference type="ARBA" id="ARBA00022448"/>
    </source>
</evidence>
<organism evidence="7 8">
    <name type="scientific">Lithospermum erythrorhizon</name>
    <name type="common">Purple gromwell</name>
    <name type="synonym">Lithospermum officinale var. erythrorhizon</name>
    <dbReference type="NCBI Taxonomy" id="34254"/>
    <lineage>
        <taxon>Eukaryota</taxon>
        <taxon>Viridiplantae</taxon>
        <taxon>Streptophyta</taxon>
        <taxon>Embryophyta</taxon>
        <taxon>Tracheophyta</taxon>
        <taxon>Spermatophyta</taxon>
        <taxon>Magnoliopsida</taxon>
        <taxon>eudicotyledons</taxon>
        <taxon>Gunneridae</taxon>
        <taxon>Pentapetalae</taxon>
        <taxon>asterids</taxon>
        <taxon>lamiids</taxon>
        <taxon>Boraginales</taxon>
        <taxon>Boraginaceae</taxon>
        <taxon>Boraginoideae</taxon>
        <taxon>Lithospermeae</taxon>
        <taxon>Lithospermum</taxon>
    </lineage>
</organism>
<dbReference type="GO" id="GO:0005634">
    <property type="term" value="C:nucleus"/>
    <property type="evidence" value="ECO:0007669"/>
    <property type="project" value="UniProtKB-SubCell"/>
</dbReference>
<dbReference type="AlphaFoldDB" id="A0AAV3NSL5"/>
<keyword evidence="5" id="KW-0539">Nucleus</keyword>
<name>A0AAV3NSL5_LITER</name>
<dbReference type="Gene3D" id="1.25.10.10">
    <property type="entry name" value="Leucine-rich Repeat Variant"/>
    <property type="match status" value="1"/>
</dbReference>
<evidence type="ECO:0000256" key="4">
    <source>
        <dbReference type="ARBA" id="ARBA00022927"/>
    </source>
</evidence>